<dbReference type="GO" id="GO:0008270">
    <property type="term" value="F:zinc ion binding"/>
    <property type="evidence" value="ECO:0007669"/>
    <property type="project" value="InterPro"/>
</dbReference>
<dbReference type="Proteomes" id="UP000432715">
    <property type="component" value="Unassembled WGS sequence"/>
</dbReference>
<dbReference type="InterPro" id="IPR036977">
    <property type="entry name" value="DNA_primase_Znf_CHC2"/>
</dbReference>
<name>A0A6I0FCE2_9FIRM</name>
<keyword evidence="3" id="KW-1185">Reference proteome</keyword>
<organism evidence="2 3">
    <name type="scientific">Alkaliphilus pronyensis</name>
    <dbReference type="NCBI Taxonomy" id="1482732"/>
    <lineage>
        <taxon>Bacteria</taxon>
        <taxon>Bacillati</taxon>
        <taxon>Bacillota</taxon>
        <taxon>Clostridia</taxon>
        <taxon>Peptostreptococcales</taxon>
        <taxon>Natronincolaceae</taxon>
        <taxon>Alkaliphilus</taxon>
    </lineage>
</organism>
<dbReference type="SUPFAM" id="SSF56731">
    <property type="entry name" value="DNA primase core"/>
    <property type="match status" value="1"/>
</dbReference>
<dbReference type="Gene3D" id="3.40.1360.10">
    <property type="match status" value="1"/>
</dbReference>
<dbReference type="Pfam" id="PF13154">
    <property type="entry name" value="DUF3991"/>
    <property type="match status" value="1"/>
</dbReference>
<sequence length="318" mass="36892">MYKEKRFTDEQIREASSINIVALASSRGYDVKKVTPRSYKIPHFGGLYIKADGSKWNWFSHGKGGGAIQFLMELEGKTWVESVKELLGITHDELPFIEPPPKDIDEKGELIPPKKNSTYKHIFAYLIKTRKIDSAVVQEFVKNKQLYEDERKNCVFVGYDKEKQPRFISLRGTGSKKFRKDLWGSDKTYPFHKKGSNDTLVVFESAIDLMSYLTLIKLHNVSPIKHHMLSMGGTSYLPIDYYKSKYPNIKKMILCLDNDEEGHFFSQQIREQYGDRFCITKHVPENKDFNEDLVQFHENKVSDKKQDLEQGKGEEIAM</sequence>
<dbReference type="Pfam" id="PF13155">
    <property type="entry name" value="Toprim_2"/>
    <property type="match status" value="1"/>
</dbReference>
<evidence type="ECO:0000313" key="3">
    <source>
        <dbReference type="Proteomes" id="UP000432715"/>
    </source>
</evidence>
<gene>
    <name evidence="2" type="ORF">F8154_03980</name>
</gene>
<comment type="caution">
    <text evidence="2">The sequence shown here is derived from an EMBL/GenBank/DDBJ whole genome shotgun (WGS) entry which is preliminary data.</text>
</comment>
<evidence type="ECO:0000313" key="2">
    <source>
        <dbReference type="EMBL" id="KAB3536246.1"/>
    </source>
</evidence>
<protein>
    <submittedName>
        <fullName evidence="2">DUF3991 domain-containing protein</fullName>
    </submittedName>
</protein>
<dbReference type="InterPro" id="IPR025054">
    <property type="entry name" value="DUF3991"/>
</dbReference>
<dbReference type="RefSeq" id="WP_151860302.1">
    <property type="nucleotide sequence ID" value="NZ_WBZC01000012.1"/>
</dbReference>
<evidence type="ECO:0000259" key="1">
    <source>
        <dbReference type="Pfam" id="PF13154"/>
    </source>
</evidence>
<reference evidence="2 3" key="1">
    <citation type="submission" date="2019-10" db="EMBL/GenBank/DDBJ databases">
        <title>Alkaliphilus serpentinus sp. nov. and Alkaliphilus pronyensis sp. nov., two novel anaerobic alkaliphilic species isolated from the serpentinized-hosted hydrothermal field of the Prony Bay (New Caledonia).</title>
        <authorList>
            <person name="Postec A."/>
        </authorList>
    </citation>
    <scope>NUCLEOTIDE SEQUENCE [LARGE SCALE GENOMIC DNA]</scope>
    <source>
        <strain evidence="2 3">LacV</strain>
    </source>
</reference>
<dbReference type="GO" id="GO:0006260">
    <property type="term" value="P:DNA replication"/>
    <property type="evidence" value="ECO:0007669"/>
    <property type="project" value="InterPro"/>
</dbReference>
<proteinExistence type="predicted"/>
<dbReference type="CDD" id="cd01029">
    <property type="entry name" value="TOPRIM_primases"/>
    <property type="match status" value="1"/>
</dbReference>
<dbReference type="InterPro" id="IPR034154">
    <property type="entry name" value="TOPRIM_DnaG/twinkle"/>
</dbReference>
<dbReference type="EMBL" id="WBZC01000012">
    <property type="protein sequence ID" value="KAB3536246.1"/>
    <property type="molecule type" value="Genomic_DNA"/>
</dbReference>
<dbReference type="OrthoDB" id="9802530at2"/>
<dbReference type="Gene3D" id="3.90.580.10">
    <property type="entry name" value="Zinc finger, CHC2-type domain"/>
    <property type="match status" value="1"/>
</dbReference>
<dbReference type="GO" id="GO:0003677">
    <property type="term" value="F:DNA binding"/>
    <property type="evidence" value="ECO:0007669"/>
    <property type="project" value="InterPro"/>
</dbReference>
<accession>A0A6I0FCE2</accession>
<dbReference type="AlphaFoldDB" id="A0A6I0FCE2"/>
<dbReference type="SUPFAM" id="SSF57783">
    <property type="entry name" value="Zinc beta-ribbon"/>
    <property type="match status" value="1"/>
</dbReference>
<feature type="domain" description="DUF3991" evidence="1">
    <location>
        <begin position="124"/>
        <end position="193"/>
    </location>
</feature>